<keyword evidence="4 5" id="KW-0472">Membrane</keyword>
<feature type="domain" description="Integral membrane bound transporter" evidence="6">
    <location>
        <begin position="207"/>
        <end position="327"/>
    </location>
</feature>
<keyword evidence="2 5" id="KW-0812">Transmembrane</keyword>
<dbReference type="GO" id="GO:0016020">
    <property type="term" value="C:membrane"/>
    <property type="evidence" value="ECO:0007669"/>
    <property type="project" value="UniProtKB-SubCell"/>
</dbReference>
<name>A0A174B8L1_9CLOT</name>
<evidence type="ECO:0000313" key="7">
    <source>
        <dbReference type="EMBL" id="CUN96753.1"/>
    </source>
</evidence>
<comment type="subcellular location">
    <subcellularLocation>
        <location evidence="1">Membrane</location>
        <topology evidence="1">Multi-pass membrane protein</topology>
    </subcellularLocation>
</comment>
<dbReference type="OrthoDB" id="1654636at2"/>
<protein>
    <submittedName>
        <fullName evidence="7">Membrane protein</fullName>
    </submittedName>
</protein>
<evidence type="ECO:0000256" key="3">
    <source>
        <dbReference type="ARBA" id="ARBA00022989"/>
    </source>
</evidence>
<reference evidence="7 8" key="1">
    <citation type="submission" date="2015-09" db="EMBL/GenBank/DDBJ databases">
        <authorList>
            <consortium name="Pathogen Informatics"/>
        </authorList>
    </citation>
    <scope>NUCLEOTIDE SEQUENCE [LARGE SCALE GENOMIC DNA]</scope>
    <source>
        <strain evidence="7 8">2789STDY5834856</strain>
    </source>
</reference>
<organism evidence="7 8">
    <name type="scientific">Clostridium disporicum</name>
    <dbReference type="NCBI Taxonomy" id="84024"/>
    <lineage>
        <taxon>Bacteria</taxon>
        <taxon>Bacillati</taxon>
        <taxon>Bacillota</taxon>
        <taxon>Clostridia</taxon>
        <taxon>Eubacteriales</taxon>
        <taxon>Clostridiaceae</taxon>
        <taxon>Clostridium</taxon>
    </lineage>
</organism>
<feature type="transmembrane region" description="Helical" evidence="5">
    <location>
        <begin position="196"/>
        <end position="214"/>
    </location>
</feature>
<dbReference type="AlphaFoldDB" id="A0A174B8L1"/>
<accession>A0A174B8L1</accession>
<sequence length="342" mass="38284">MDKASLKKNIISKTVLFLIIMILVVMFNLLFGEDNTLVGVTTVITILMLLGKDLTQNPVKNFLILLGINLALGISSFIAANNVWVGIIIDFSVLSLIGYYFSYAMTKGLILPYGLQYLFMLNSPVDGHIFVKRIYALIFGAIIIMISQFIVNAKKNNVFKKENSIIGFNKDEIDSVYKEYALFGKKVKIHTIRASYAIRVGLLTAITSFIALYFKLPEGRWMIYTIFSLTELYSENCKIRAWKRLQGTIIGSAVVIVAFMFIKNPALRGLIILIAGYLSSFASDYRDVMILATISAIAPLAITNGSVYIALKRIMYVIIGTILALLANRFILRKSQKEHGLQ</sequence>
<gene>
    <name evidence="7" type="ORF">ERS852471_00727</name>
</gene>
<feature type="transmembrane region" description="Helical" evidence="5">
    <location>
        <begin position="314"/>
        <end position="332"/>
    </location>
</feature>
<keyword evidence="3 5" id="KW-1133">Transmembrane helix</keyword>
<dbReference type="RefSeq" id="WP_055264016.1">
    <property type="nucleotide sequence ID" value="NZ_CABIXQ010000004.1"/>
</dbReference>
<evidence type="ECO:0000256" key="4">
    <source>
        <dbReference type="ARBA" id="ARBA00023136"/>
    </source>
</evidence>
<evidence type="ECO:0000256" key="2">
    <source>
        <dbReference type="ARBA" id="ARBA00022692"/>
    </source>
</evidence>
<evidence type="ECO:0000259" key="6">
    <source>
        <dbReference type="Pfam" id="PF13515"/>
    </source>
</evidence>
<evidence type="ECO:0000256" key="5">
    <source>
        <dbReference type="SAM" id="Phobius"/>
    </source>
</evidence>
<proteinExistence type="predicted"/>
<dbReference type="Proteomes" id="UP000095594">
    <property type="component" value="Unassembled WGS sequence"/>
</dbReference>
<dbReference type="EMBL" id="CYZX01000004">
    <property type="protein sequence ID" value="CUN96753.1"/>
    <property type="molecule type" value="Genomic_DNA"/>
</dbReference>
<feature type="transmembrane region" description="Helical" evidence="5">
    <location>
        <begin position="249"/>
        <end position="276"/>
    </location>
</feature>
<feature type="transmembrane region" description="Helical" evidence="5">
    <location>
        <begin position="288"/>
        <end position="308"/>
    </location>
</feature>
<evidence type="ECO:0000313" key="8">
    <source>
        <dbReference type="Proteomes" id="UP000095594"/>
    </source>
</evidence>
<evidence type="ECO:0000256" key="1">
    <source>
        <dbReference type="ARBA" id="ARBA00004141"/>
    </source>
</evidence>
<feature type="transmembrane region" description="Helical" evidence="5">
    <location>
        <begin position="12"/>
        <end position="31"/>
    </location>
</feature>
<dbReference type="InterPro" id="IPR049453">
    <property type="entry name" value="Memb_transporter_dom"/>
</dbReference>
<feature type="transmembrane region" description="Helical" evidence="5">
    <location>
        <begin position="62"/>
        <end position="78"/>
    </location>
</feature>
<feature type="transmembrane region" description="Helical" evidence="5">
    <location>
        <begin position="131"/>
        <end position="151"/>
    </location>
</feature>
<dbReference type="Pfam" id="PF13515">
    <property type="entry name" value="FUSC_2"/>
    <property type="match status" value="1"/>
</dbReference>